<evidence type="ECO:0000256" key="4">
    <source>
        <dbReference type="ARBA" id="ARBA00023163"/>
    </source>
</evidence>
<evidence type="ECO:0000313" key="7">
    <source>
        <dbReference type="Proteomes" id="UP000283644"/>
    </source>
</evidence>
<evidence type="ECO:0000256" key="3">
    <source>
        <dbReference type="ARBA" id="ARBA00023015"/>
    </source>
</evidence>
<dbReference type="Pfam" id="PF02954">
    <property type="entry name" value="HTH_8"/>
    <property type="match status" value="1"/>
</dbReference>
<dbReference type="InterPro" id="IPR002078">
    <property type="entry name" value="Sigma_54_int"/>
</dbReference>
<dbReference type="Pfam" id="PF25601">
    <property type="entry name" value="AAA_lid_14"/>
    <property type="match status" value="1"/>
</dbReference>
<proteinExistence type="predicted"/>
<dbReference type="InterPro" id="IPR029016">
    <property type="entry name" value="GAF-like_dom_sf"/>
</dbReference>
<dbReference type="Gene3D" id="1.10.10.60">
    <property type="entry name" value="Homeodomain-like"/>
    <property type="match status" value="1"/>
</dbReference>
<comment type="caution">
    <text evidence="6">The sequence shown here is derived from an EMBL/GenBank/DDBJ whole genome shotgun (WGS) entry which is preliminary data.</text>
</comment>
<keyword evidence="2" id="KW-0067">ATP-binding</keyword>
<keyword evidence="3" id="KW-0805">Transcription regulation</keyword>
<dbReference type="Gene3D" id="1.10.8.60">
    <property type="match status" value="1"/>
</dbReference>
<gene>
    <name evidence="6" type="ORF">D0Z08_00285</name>
</gene>
<dbReference type="AlphaFoldDB" id="A0A417Y8N0"/>
<evidence type="ECO:0000313" key="6">
    <source>
        <dbReference type="EMBL" id="RHW29128.1"/>
    </source>
</evidence>
<dbReference type="GO" id="GO:0006355">
    <property type="term" value="P:regulation of DNA-templated transcription"/>
    <property type="evidence" value="ECO:0007669"/>
    <property type="project" value="InterPro"/>
</dbReference>
<keyword evidence="4" id="KW-0804">Transcription</keyword>
<evidence type="ECO:0000256" key="2">
    <source>
        <dbReference type="ARBA" id="ARBA00022840"/>
    </source>
</evidence>
<dbReference type="SUPFAM" id="SSF52540">
    <property type="entry name" value="P-loop containing nucleoside triphosphate hydrolases"/>
    <property type="match status" value="1"/>
</dbReference>
<keyword evidence="1" id="KW-0547">Nucleotide-binding</keyword>
<dbReference type="InterPro" id="IPR027417">
    <property type="entry name" value="P-loop_NTPase"/>
</dbReference>
<keyword evidence="7" id="KW-1185">Reference proteome</keyword>
<dbReference type="PANTHER" id="PTHR32071">
    <property type="entry name" value="TRANSCRIPTIONAL REGULATORY PROTEIN"/>
    <property type="match status" value="1"/>
</dbReference>
<sequence length="645" mass="70027">MLFMTDHLLEVGLSSSWCLMMLRRPRSSPCRAACQRIGIDPLCAPNLPDSCSVSGQVTGVWWLRLGHVPTSTTGSMTGMTGLRSQAYAGGVSVAWRIMNSPSDGASGSTQARPEIELSWKRSVLNGITPELQGLDELPVIDIDPSSRLLTAASPVLDQMVAKLTGTNYSLLLADRDCRLMYRWFDEPKFETVMDSLGLRHGANIGEDSVGTNALGTAIETRHGIVVHGTEHYIESFKRFSCYGHPIRHPVTRRIEGVLDITGIAADANPLLAPFLVRAVEDIEQRLLDQAKASERALLAAFQSASRHRQRAVAALGDDIVLTNKAALDLLEPGDYALMRMLMDDLERTPERSAEVSLSSGASVHVHLARVAGAGEGTMFHFEPVAEPRLRSPRAPVIPVGDAGTPLLIHGSPGTGRSTEARRIFGDSADYFNCADAAMEGEMAFGRRLRDRLANPAGSVCLENVELLPDALVPVVVESIDAGKGPRLGLTTIELEELRGAHLGLATMIVERIELKPLRNRGAEVSEIAMRLIRELNPAANVRLIPSVIESLATRPWPGNLHELKAVLAHVVQHRSAGDVTLTDLPEAYRTSSGARQLWGREQAEHDAILAALRRCDGNKVKAAQELGISRTTLYARIRALKITGF</sequence>
<dbReference type="Gene3D" id="3.30.450.40">
    <property type="match status" value="1"/>
</dbReference>
<dbReference type="EMBL" id="QXGH01000002">
    <property type="protein sequence ID" value="RHW29128.1"/>
    <property type="molecule type" value="Genomic_DNA"/>
</dbReference>
<name>A0A417Y8N0_9ACTN</name>
<dbReference type="Proteomes" id="UP000283644">
    <property type="component" value="Unassembled WGS sequence"/>
</dbReference>
<reference evidence="6 7" key="1">
    <citation type="submission" date="2018-09" db="EMBL/GenBank/DDBJ databases">
        <title>Genome sequencing of Nocardioides immobilis CCTCC AB 2017083 for comparison to Nocardioides silvaticus.</title>
        <authorList>
            <person name="Li C."/>
            <person name="Wang G."/>
        </authorList>
    </citation>
    <scope>NUCLEOTIDE SEQUENCE [LARGE SCALE GENOMIC DNA]</scope>
    <source>
        <strain evidence="6 7">CCTCC AB 2017083</strain>
    </source>
</reference>
<evidence type="ECO:0000259" key="5">
    <source>
        <dbReference type="PROSITE" id="PS50045"/>
    </source>
</evidence>
<dbReference type="PROSITE" id="PS50045">
    <property type="entry name" value="SIGMA54_INTERACT_4"/>
    <property type="match status" value="1"/>
</dbReference>
<dbReference type="SUPFAM" id="SSF46689">
    <property type="entry name" value="Homeodomain-like"/>
    <property type="match status" value="1"/>
</dbReference>
<dbReference type="InterPro" id="IPR002197">
    <property type="entry name" value="HTH_Fis"/>
</dbReference>
<protein>
    <submittedName>
        <fullName evidence="6">Fis family transcriptional regulator</fullName>
    </submittedName>
</protein>
<dbReference type="InterPro" id="IPR058031">
    <property type="entry name" value="AAA_lid_NorR"/>
</dbReference>
<dbReference type="InterPro" id="IPR009057">
    <property type="entry name" value="Homeodomain-like_sf"/>
</dbReference>
<dbReference type="GO" id="GO:0043565">
    <property type="term" value="F:sequence-specific DNA binding"/>
    <property type="evidence" value="ECO:0007669"/>
    <property type="project" value="InterPro"/>
</dbReference>
<evidence type="ECO:0000256" key="1">
    <source>
        <dbReference type="ARBA" id="ARBA00022741"/>
    </source>
</evidence>
<dbReference type="GO" id="GO:0005524">
    <property type="term" value="F:ATP binding"/>
    <property type="evidence" value="ECO:0007669"/>
    <property type="project" value="UniProtKB-KW"/>
</dbReference>
<organism evidence="6 7">
    <name type="scientific">Nocardioides immobilis</name>
    <dbReference type="NCBI Taxonomy" id="2049295"/>
    <lineage>
        <taxon>Bacteria</taxon>
        <taxon>Bacillati</taxon>
        <taxon>Actinomycetota</taxon>
        <taxon>Actinomycetes</taxon>
        <taxon>Propionibacteriales</taxon>
        <taxon>Nocardioidaceae</taxon>
        <taxon>Nocardioides</taxon>
    </lineage>
</organism>
<dbReference type="PRINTS" id="PR01590">
    <property type="entry name" value="HTHFIS"/>
</dbReference>
<feature type="domain" description="Sigma-54 factor interaction" evidence="5">
    <location>
        <begin position="512"/>
        <end position="572"/>
    </location>
</feature>
<accession>A0A417Y8N0</accession>